<feature type="transmembrane region" description="Helical" evidence="18">
    <location>
        <begin position="417"/>
        <end position="436"/>
    </location>
</feature>
<evidence type="ECO:0000256" key="8">
    <source>
        <dbReference type="ARBA" id="ARBA00022792"/>
    </source>
</evidence>
<dbReference type="EC" id="7.1.1.2" evidence="3"/>
<comment type="catalytic activity">
    <reaction evidence="17">
        <text>a ubiquinone + NADH + 5 H(+)(in) = a ubiquinol + NAD(+) + 4 H(+)(out)</text>
        <dbReference type="Rhea" id="RHEA:29091"/>
        <dbReference type="Rhea" id="RHEA-COMP:9565"/>
        <dbReference type="Rhea" id="RHEA-COMP:9566"/>
        <dbReference type="ChEBI" id="CHEBI:15378"/>
        <dbReference type="ChEBI" id="CHEBI:16389"/>
        <dbReference type="ChEBI" id="CHEBI:17976"/>
        <dbReference type="ChEBI" id="CHEBI:57540"/>
        <dbReference type="ChEBI" id="CHEBI:57945"/>
        <dbReference type="EC" id="7.1.1.2"/>
    </reaction>
</comment>
<dbReference type="GO" id="GO:0042773">
    <property type="term" value="P:ATP synthesis coupled electron transport"/>
    <property type="evidence" value="ECO:0007669"/>
    <property type="project" value="InterPro"/>
</dbReference>
<comment type="function">
    <text evidence="1">Core subunit of the mitochondrial membrane respiratory chain NADH dehydrogenase (Complex I) that is believed to belong to the minimal assembly required for catalysis. Complex I functions in the transfer of electrons from NADH to the respiratory chain. The immediate electron acceptor for the enzyme is believed to be ubiquinone.</text>
</comment>
<feature type="transmembrane region" description="Helical" evidence="18">
    <location>
        <begin position="264"/>
        <end position="282"/>
    </location>
</feature>
<evidence type="ECO:0000256" key="10">
    <source>
        <dbReference type="ARBA" id="ARBA00022982"/>
    </source>
</evidence>
<keyword evidence="10" id="KW-0249">Electron transport</keyword>
<feature type="transmembrane region" description="Helical" evidence="18">
    <location>
        <begin position="84"/>
        <end position="101"/>
    </location>
</feature>
<evidence type="ECO:0000313" key="21">
    <source>
        <dbReference type="EMBL" id="AFC35466.1"/>
    </source>
</evidence>
<evidence type="ECO:0000256" key="9">
    <source>
        <dbReference type="ARBA" id="ARBA00022967"/>
    </source>
</evidence>
<feature type="transmembrane region" description="Helical" evidence="18">
    <location>
        <begin position="288"/>
        <end position="311"/>
    </location>
</feature>
<protein>
    <recommendedName>
        <fullName evidence="4">NADH-ubiquinone oxidoreductase chain 5</fullName>
        <ecNumber evidence="3">7.1.1.2</ecNumber>
    </recommendedName>
    <alternativeName>
        <fullName evidence="16">NADH dehydrogenase subunit 5</fullName>
    </alternativeName>
</protein>
<geneLocation type="mitochondrion" evidence="21"/>
<feature type="transmembrane region" description="Helical" evidence="18">
    <location>
        <begin position="146"/>
        <end position="165"/>
    </location>
</feature>
<keyword evidence="6" id="KW-0679">Respiratory chain</keyword>
<feature type="transmembrane region" description="Helical" evidence="18">
    <location>
        <begin position="332"/>
        <end position="354"/>
    </location>
</feature>
<feature type="domain" description="NADH:quinone oxidoreductase/Mrp antiporter transmembrane" evidence="19">
    <location>
        <begin position="101"/>
        <end position="380"/>
    </location>
</feature>
<reference evidence="21" key="1">
    <citation type="journal article" date="2012" name="Curr. Biol.">
        <title>Genomic and morphological evidence converge to resolve the enigma of strepsiptera.</title>
        <authorList>
            <person name="Niehuis O."/>
            <person name="Hartig G."/>
            <person name="Grath S."/>
            <person name="Pohl H."/>
            <person name="Lehmann J."/>
            <person name="Tafer H."/>
            <person name="Donath A."/>
            <person name="Krauss V."/>
            <person name="Eisenhardt C."/>
            <person name="Hertel J."/>
            <person name="Petersen M."/>
            <person name="Mayer C."/>
            <person name="Meusemann K."/>
            <person name="Peters R.S."/>
            <person name="Stadler P.F."/>
            <person name="Beutel R.G."/>
            <person name="Bornberg-Bauer E."/>
            <person name="McKenna D.D."/>
            <person name="Misof B."/>
        </authorList>
    </citation>
    <scope>NUCLEOTIDE SEQUENCE</scope>
</reference>
<keyword evidence="15 18" id="KW-0472">Membrane</keyword>
<evidence type="ECO:0000256" key="12">
    <source>
        <dbReference type="ARBA" id="ARBA00023027"/>
    </source>
</evidence>
<feature type="transmembrane region" description="Helical" evidence="18">
    <location>
        <begin position="230"/>
        <end position="252"/>
    </location>
</feature>
<dbReference type="PANTHER" id="PTHR42829:SF2">
    <property type="entry name" value="NADH-UBIQUINONE OXIDOREDUCTASE CHAIN 5"/>
    <property type="match status" value="1"/>
</dbReference>
<dbReference type="InterPro" id="IPR003945">
    <property type="entry name" value="NU5C-like"/>
</dbReference>
<sequence>MKLFFYMSMMFSLMLFLFVMVLFFNKDMIMVEWEIFNFYSLDFGFIILLDWVSLLFMSYVLFISGWVMLYSSNYMEMDKFKDRFYILLILFVISMLLLVISPNLISLLLGWDGLGLISYCLVAYYQNFSSYNSSMVTFLSNRIGDSFLLVSIFFMMNYGGWNFIFYEYLEFNFIMLMLIILASMTKSAQIPFSLWLPMAMAAPTPVSSLVHSSTLVTAGVYLLIRFYDFFIIYVNQFMLLMLLFMLTMLLSSVSALMEIDLKKIIALSTLSQLSLMMMMLLMGFKELAFFHLLIHAIFKSLLFLCSGVIIHDYKYYQDIRMMGSYSKMMPMISCYLNISGLSLCGMPFLSSYFTKDYVMELLLSENNINMMMMMLYYICIGLTMLYYFRLIYYLNFSWFNLSSLYYFIDNKWLMMNSMKLLMIFSLIFGSIMSWLFLDNMKIIMMDNYLSAMIYLMMLFILIKFLEKYFYMVELSMSEVKMFLLNMWYLKMFFVNNIIMMFSVNMNYFMEKGWGELLGSQGIYLMYKNMSMIYQIYQFNNIKYYLIMFIMMFYLIIYLYLYSLKSV</sequence>
<proteinExistence type="predicted"/>
<evidence type="ECO:0000256" key="4">
    <source>
        <dbReference type="ARBA" id="ARBA00021096"/>
    </source>
</evidence>
<evidence type="ECO:0000256" key="11">
    <source>
        <dbReference type="ARBA" id="ARBA00022989"/>
    </source>
</evidence>
<evidence type="ECO:0000256" key="16">
    <source>
        <dbReference type="ARBA" id="ARBA00031027"/>
    </source>
</evidence>
<comment type="subcellular location">
    <subcellularLocation>
        <location evidence="2">Mitochondrion inner membrane</location>
        <topology evidence="2">Multi-pass membrane protein</topology>
    </subcellularLocation>
</comment>
<evidence type="ECO:0000256" key="18">
    <source>
        <dbReference type="SAM" id="Phobius"/>
    </source>
</evidence>
<dbReference type="Pfam" id="PF00361">
    <property type="entry name" value="Proton_antipo_M"/>
    <property type="match status" value="1"/>
</dbReference>
<dbReference type="PRINTS" id="PR01434">
    <property type="entry name" value="NADHDHGNASE5"/>
</dbReference>
<feature type="transmembrane region" description="Helical" evidence="18">
    <location>
        <begin position="374"/>
        <end position="396"/>
    </location>
</feature>
<dbReference type="GO" id="GO:0003954">
    <property type="term" value="F:NADH dehydrogenase activity"/>
    <property type="evidence" value="ECO:0007669"/>
    <property type="project" value="TreeGrafter"/>
</dbReference>
<dbReference type="GO" id="GO:0015990">
    <property type="term" value="P:electron transport coupled proton transport"/>
    <property type="evidence" value="ECO:0007669"/>
    <property type="project" value="TreeGrafter"/>
</dbReference>
<feature type="transmembrane region" description="Helical" evidence="18">
    <location>
        <begin position="171"/>
        <end position="194"/>
    </location>
</feature>
<dbReference type="InterPro" id="IPR010934">
    <property type="entry name" value="NADH_DH_su5_C"/>
</dbReference>
<keyword evidence="13" id="KW-0830">Ubiquinone</keyword>
<feature type="transmembrane region" description="Helical" evidence="18">
    <location>
        <begin position="448"/>
        <end position="466"/>
    </location>
</feature>
<keyword evidence="11 18" id="KW-1133">Transmembrane helix</keyword>
<keyword evidence="9" id="KW-1278">Translocase</keyword>
<dbReference type="PANTHER" id="PTHR42829">
    <property type="entry name" value="NADH-UBIQUINONE OXIDOREDUCTASE CHAIN 5"/>
    <property type="match status" value="1"/>
</dbReference>
<evidence type="ECO:0000259" key="20">
    <source>
        <dbReference type="Pfam" id="PF06455"/>
    </source>
</evidence>
<evidence type="ECO:0000256" key="14">
    <source>
        <dbReference type="ARBA" id="ARBA00023128"/>
    </source>
</evidence>
<feature type="transmembrane region" description="Helical" evidence="18">
    <location>
        <begin position="487"/>
        <end position="509"/>
    </location>
</feature>
<evidence type="ECO:0000256" key="15">
    <source>
        <dbReference type="ARBA" id="ARBA00023136"/>
    </source>
</evidence>
<name>J3RR31_MENMO</name>
<dbReference type="GO" id="GO:0005743">
    <property type="term" value="C:mitochondrial inner membrane"/>
    <property type="evidence" value="ECO:0007669"/>
    <property type="project" value="UniProtKB-SubCell"/>
</dbReference>
<evidence type="ECO:0000256" key="13">
    <source>
        <dbReference type="ARBA" id="ARBA00023075"/>
    </source>
</evidence>
<feature type="domain" description="NADH dehydrogenase subunit 5 C-terminal" evidence="20">
    <location>
        <begin position="386"/>
        <end position="558"/>
    </location>
</feature>
<keyword evidence="12" id="KW-0520">NAD</keyword>
<accession>J3RR31</accession>
<evidence type="ECO:0000256" key="2">
    <source>
        <dbReference type="ARBA" id="ARBA00004448"/>
    </source>
</evidence>
<keyword evidence="14 21" id="KW-0496">Mitochondrion</keyword>
<feature type="transmembrane region" description="Helical" evidence="18">
    <location>
        <begin position="5"/>
        <end position="24"/>
    </location>
</feature>
<evidence type="ECO:0000259" key="19">
    <source>
        <dbReference type="Pfam" id="PF00361"/>
    </source>
</evidence>
<dbReference type="EMBL" id="JQ398619">
    <property type="protein sequence ID" value="AFC35466.1"/>
    <property type="molecule type" value="Genomic_DNA"/>
</dbReference>
<dbReference type="InterPro" id="IPR001750">
    <property type="entry name" value="ND/Mrp_TM"/>
</dbReference>
<keyword evidence="8" id="KW-0999">Mitochondrion inner membrane</keyword>
<feature type="transmembrane region" description="Helical" evidence="18">
    <location>
        <begin position="541"/>
        <end position="560"/>
    </location>
</feature>
<evidence type="ECO:0000256" key="5">
    <source>
        <dbReference type="ARBA" id="ARBA00022448"/>
    </source>
</evidence>
<dbReference type="Pfam" id="PF06455">
    <property type="entry name" value="NADH5_C"/>
    <property type="match status" value="1"/>
</dbReference>
<evidence type="ECO:0000256" key="7">
    <source>
        <dbReference type="ARBA" id="ARBA00022692"/>
    </source>
</evidence>
<evidence type="ECO:0000256" key="1">
    <source>
        <dbReference type="ARBA" id="ARBA00003257"/>
    </source>
</evidence>
<evidence type="ECO:0000256" key="3">
    <source>
        <dbReference type="ARBA" id="ARBA00012944"/>
    </source>
</evidence>
<keyword evidence="7 18" id="KW-0812">Transmembrane</keyword>
<evidence type="ECO:0000256" key="6">
    <source>
        <dbReference type="ARBA" id="ARBA00022660"/>
    </source>
</evidence>
<organism evidence="21">
    <name type="scientific">Mengenilla moldrzyki</name>
    <name type="common">Twisted-wing parasite</name>
    <dbReference type="NCBI Taxonomy" id="1155016"/>
    <lineage>
        <taxon>Eukaryota</taxon>
        <taxon>Metazoa</taxon>
        <taxon>Ecdysozoa</taxon>
        <taxon>Arthropoda</taxon>
        <taxon>Hexapoda</taxon>
        <taxon>Insecta</taxon>
        <taxon>Pterygota</taxon>
        <taxon>Neoptera</taxon>
        <taxon>Endopterygota</taxon>
        <taxon>Strepsiptera</taxon>
        <taxon>Mengenillidia</taxon>
        <taxon>Mengenillidae</taxon>
        <taxon>Mengenilla</taxon>
    </lineage>
</organism>
<gene>
    <name evidence="21" type="primary">nad5</name>
</gene>
<dbReference type="AlphaFoldDB" id="J3RR31"/>
<evidence type="ECO:0000256" key="17">
    <source>
        <dbReference type="ARBA" id="ARBA00049551"/>
    </source>
</evidence>
<feature type="transmembrane region" description="Helical" evidence="18">
    <location>
        <begin position="44"/>
        <end position="72"/>
    </location>
</feature>
<dbReference type="GO" id="GO:0008137">
    <property type="term" value="F:NADH dehydrogenase (ubiquinone) activity"/>
    <property type="evidence" value="ECO:0007669"/>
    <property type="project" value="UniProtKB-EC"/>
</dbReference>
<keyword evidence="5" id="KW-0813">Transport</keyword>